<dbReference type="Pfam" id="PF00860">
    <property type="entry name" value="Xan_ur_permease"/>
    <property type="match status" value="1"/>
</dbReference>
<feature type="transmembrane region" description="Helical" evidence="7">
    <location>
        <begin position="261"/>
        <end position="277"/>
    </location>
</feature>
<dbReference type="GO" id="GO:0015854">
    <property type="term" value="P:guanine transport"/>
    <property type="evidence" value="ECO:0007669"/>
    <property type="project" value="TreeGrafter"/>
</dbReference>
<accession>A0A163MPH5</accession>
<keyword evidence="5 7" id="KW-1133">Transmembrane helix</keyword>
<evidence type="ECO:0000256" key="5">
    <source>
        <dbReference type="ARBA" id="ARBA00022989"/>
    </source>
</evidence>
<dbReference type="AlphaFoldDB" id="A0A163MPH5"/>
<keyword evidence="9" id="KW-1185">Reference proteome</keyword>
<dbReference type="InParanoid" id="A0A163MPH5"/>
<evidence type="ECO:0000256" key="7">
    <source>
        <dbReference type="SAM" id="Phobius"/>
    </source>
</evidence>
<dbReference type="PANTHER" id="PTHR43337">
    <property type="entry name" value="XANTHINE/URACIL PERMEASE C887.17-RELATED"/>
    <property type="match status" value="1"/>
</dbReference>
<reference evidence="8" key="1">
    <citation type="submission" date="2016-04" db="EMBL/GenBank/DDBJ databases">
        <authorList>
            <person name="Evans L.H."/>
            <person name="Alamgir A."/>
            <person name="Owens N."/>
            <person name="Weber N.D."/>
            <person name="Virtaneva K."/>
            <person name="Barbian K."/>
            <person name="Babar A."/>
            <person name="Rosenke K."/>
        </authorList>
    </citation>
    <scope>NUCLEOTIDE SEQUENCE [LARGE SCALE GENOMIC DNA]</scope>
    <source>
        <strain evidence="8">CBS 101.48</strain>
    </source>
</reference>
<evidence type="ECO:0000313" key="9">
    <source>
        <dbReference type="Proteomes" id="UP000078561"/>
    </source>
</evidence>
<protein>
    <recommendedName>
        <fullName evidence="10">Xanthine/uracil permease</fullName>
    </recommendedName>
</protein>
<keyword evidence="3" id="KW-0813">Transport</keyword>
<dbReference type="FunCoup" id="A0A163MPH5">
    <property type="interactions" value="93"/>
</dbReference>
<feature type="transmembrane region" description="Helical" evidence="7">
    <location>
        <begin position="102"/>
        <end position="121"/>
    </location>
</feature>
<evidence type="ECO:0000256" key="4">
    <source>
        <dbReference type="ARBA" id="ARBA00022692"/>
    </source>
</evidence>
<evidence type="ECO:0000256" key="1">
    <source>
        <dbReference type="ARBA" id="ARBA00004127"/>
    </source>
</evidence>
<dbReference type="InterPro" id="IPR045018">
    <property type="entry name" value="Azg-like"/>
</dbReference>
<organism evidence="8">
    <name type="scientific">Absidia glauca</name>
    <name type="common">Pin mould</name>
    <dbReference type="NCBI Taxonomy" id="4829"/>
    <lineage>
        <taxon>Eukaryota</taxon>
        <taxon>Fungi</taxon>
        <taxon>Fungi incertae sedis</taxon>
        <taxon>Mucoromycota</taxon>
        <taxon>Mucoromycotina</taxon>
        <taxon>Mucoromycetes</taxon>
        <taxon>Mucorales</taxon>
        <taxon>Cunninghamellaceae</taxon>
        <taxon>Absidia</taxon>
    </lineage>
</organism>
<dbReference type="PANTHER" id="PTHR43337:SF1">
    <property type="entry name" value="XANTHINE_URACIL PERMEASE C887.17-RELATED"/>
    <property type="match status" value="1"/>
</dbReference>
<dbReference type="GO" id="GO:0005345">
    <property type="term" value="F:purine nucleobase transmembrane transporter activity"/>
    <property type="evidence" value="ECO:0007669"/>
    <property type="project" value="TreeGrafter"/>
</dbReference>
<evidence type="ECO:0000313" key="8">
    <source>
        <dbReference type="EMBL" id="SAM07251.1"/>
    </source>
</evidence>
<proteinExistence type="inferred from homology"/>
<evidence type="ECO:0000256" key="3">
    <source>
        <dbReference type="ARBA" id="ARBA00022448"/>
    </source>
</evidence>
<gene>
    <name evidence="8" type="primary">ABSGL_12890.1 scaffold 13518</name>
</gene>
<feature type="transmembrane region" description="Helical" evidence="7">
    <location>
        <begin position="239"/>
        <end position="256"/>
    </location>
</feature>
<dbReference type="GO" id="GO:0015853">
    <property type="term" value="P:adenine transport"/>
    <property type="evidence" value="ECO:0007669"/>
    <property type="project" value="TreeGrafter"/>
</dbReference>
<comment type="similarity">
    <text evidence="2">Belongs to the nucleobase:cation symporter-2 (NCS2) (TC 2.A.40) family. Azg-like subfamily.</text>
</comment>
<feature type="transmembrane region" description="Helical" evidence="7">
    <location>
        <begin position="188"/>
        <end position="208"/>
    </location>
</feature>
<evidence type="ECO:0000256" key="2">
    <source>
        <dbReference type="ARBA" id="ARBA00005697"/>
    </source>
</evidence>
<dbReference type="EMBL" id="LT554731">
    <property type="protein sequence ID" value="SAM07251.1"/>
    <property type="molecule type" value="Genomic_DNA"/>
</dbReference>
<dbReference type="OrthoDB" id="431212at2759"/>
<keyword evidence="6 7" id="KW-0472">Membrane</keyword>
<feature type="transmembrane region" description="Helical" evidence="7">
    <location>
        <begin position="479"/>
        <end position="500"/>
    </location>
</feature>
<dbReference type="Proteomes" id="UP000078561">
    <property type="component" value="Unassembled WGS sequence"/>
</dbReference>
<feature type="transmembrane region" description="Helical" evidence="7">
    <location>
        <begin position="149"/>
        <end position="168"/>
    </location>
</feature>
<feature type="transmembrane region" description="Helical" evidence="7">
    <location>
        <begin position="321"/>
        <end position="338"/>
    </location>
</feature>
<dbReference type="GO" id="GO:0005886">
    <property type="term" value="C:plasma membrane"/>
    <property type="evidence" value="ECO:0007669"/>
    <property type="project" value="TreeGrafter"/>
</dbReference>
<name>A0A163MPH5_ABSGL</name>
<feature type="transmembrane region" description="Helical" evidence="7">
    <location>
        <begin position="410"/>
        <end position="430"/>
    </location>
</feature>
<comment type="subcellular location">
    <subcellularLocation>
        <location evidence="1">Endomembrane system</location>
        <topology evidence="1">Multi-pass membrane protein</topology>
    </subcellularLocation>
</comment>
<evidence type="ECO:0000256" key="6">
    <source>
        <dbReference type="ARBA" id="ARBA00023136"/>
    </source>
</evidence>
<keyword evidence="4 7" id="KW-0812">Transmembrane</keyword>
<sequence length="594" mass="64953">MAWANRINTAVAHSIFGKHFQLEGSGARRERKGTRFLTEIRAGITIFFAMAYIISVNASIISSSGGTCFCARTAEDPVCDNDPTYTACVFDLKLQMIMSTTIIAMISSILIGVFANLPLGMAPGMGLNAYFTYTVVGYHGSGKVPYETALAAVFIEGFIFLVLSILGARQWFARVIPMSIKVAMGCGIGLYLCFIGLQSSAGIGLVSLDKSTLVTLGGCPVGAKDADGVCLWGHMESPTLYMGLLGLVIISILLMYRVRGAILIGIVFIAITSWPRVNKVTYFPYTPAGDASFDYFKKVVTVHHMNDVLGKFNFDLTGKDFWIALVTFLVLTFLFAFLKQYVDILDTTGTMYSMARYGGFTDSAGDFEHSTRAFIADALSITIGSCFGSSSCTAFVESGAGIAEGGRTGITAIVVGLGFFVSIFFSPIFASFPPWSTGPALIIVGSMMTSSIRNINWDYPGDAIPAFITLAVMPFTYSIAYGVIGGIISYIIINGFVWMVDLISGGRIQPDYSQREDWWTAVFARSFVPHWMRYVKGKVTGNPISWHDDEYDFEDDTNHRELDQSIQDDATTTHDPDTFTHSGLENFDKQELHY</sequence>
<dbReference type="GO" id="GO:0012505">
    <property type="term" value="C:endomembrane system"/>
    <property type="evidence" value="ECO:0007669"/>
    <property type="project" value="UniProtKB-SubCell"/>
</dbReference>
<dbReference type="STRING" id="4829.A0A163MPH5"/>
<dbReference type="InterPro" id="IPR006043">
    <property type="entry name" value="NCS2"/>
</dbReference>
<evidence type="ECO:0008006" key="10">
    <source>
        <dbReference type="Google" id="ProtNLM"/>
    </source>
</evidence>
<dbReference type="OMA" id="WPQAMGM"/>